<dbReference type="GO" id="GO:0043047">
    <property type="term" value="F:single-stranded telomeric DNA binding"/>
    <property type="evidence" value="ECO:0000318"/>
    <property type="project" value="GO_Central"/>
</dbReference>
<dbReference type="GO" id="GO:0005662">
    <property type="term" value="C:DNA replication factor A complex"/>
    <property type="evidence" value="ECO:0000318"/>
    <property type="project" value="GO_Central"/>
</dbReference>
<dbReference type="GO" id="GO:0007004">
    <property type="term" value="P:telomere maintenance via telomerase"/>
    <property type="evidence" value="ECO:0000318"/>
    <property type="project" value="GO_Central"/>
</dbReference>
<dbReference type="SUPFAM" id="SSF56784">
    <property type="entry name" value="HAD-like"/>
    <property type="match status" value="1"/>
</dbReference>
<keyword evidence="8" id="KW-0862">Zinc</keyword>
<dbReference type="Gene3D" id="2.40.50.140">
    <property type="entry name" value="Nucleic acid-binding proteins"/>
    <property type="match status" value="1"/>
</dbReference>
<evidence type="ECO:0000313" key="11">
    <source>
        <dbReference type="EMBL" id="KAJ0223398.1"/>
    </source>
</evidence>
<evidence type="ECO:0000259" key="10">
    <source>
        <dbReference type="Pfam" id="PF08646"/>
    </source>
</evidence>
<sequence length="669" mass="76328">MFFSLFGRSFGHFVQVVKKDVDFLKKNIGAGINWTSEALGLPEISKKVDEFVWLRNLEDPHYSGEFQSPSWPQPYYPGIIFCFYMLSMSRYWCFKVEQIYVIGEEGILIELELAGFSYLGGPEDGGKKIELKPGYLMEHDKDVGAVVVGFDRYFNYYKVQYGTLCVRENPGCLFFARNRDAVTHLTDAQEWAGGGSMVGALVGSTQREPLTVGKSSTFMMDYLANNCPGDSNFAMASNESEYMLVPHKHKINFYKTTKVRVSNDFVDTVDPYHFISFLDLVARNFDTRVAFDFLGEVMSTDPMRVIVEYGREKRLMNLIAHNLSGTRIAVALWGNFAMKLNTYISQHNNDIAPVIILLRLAKLKIWGGQPQVGNCLFGSRLHINDDMAQILEFKSNLNALDTNEVGLTIIATIIGFDMDDGWYSFYCRDCSKKVTKNDDDVDVGPFHCDGCGFVSDVFGKIRIVVRVQDESGSSSLVLFERHVKDLIHRGNQWLMDKIAKDQGRQQIPDEFKILLNKKFVFKVQISMFNLQNNYRAYTVHKLTNNERVLAEVKKRSPNHQHHNINDNGTPINKPNKVGNCHIFPKSNPVPSLQYIFHDFVQIWYVLKILIMCMIYDNLDVVDLEVVTPSSSTGKRPIEIDTNTDSLEWSSSKTRAIRDTLKIPKLEKLD</sequence>
<name>A0A9R1WGJ2_LACSA</name>
<evidence type="ECO:0000313" key="12">
    <source>
        <dbReference type="Proteomes" id="UP000235145"/>
    </source>
</evidence>
<evidence type="ECO:0000256" key="8">
    <source>
        <dbReference type="ARBA" id="ARBA00022833"/>
    </source>
</evidence>
<accession>A0A9R1WGJ2</accession>
<comment type="caution">
    <text evidence="11">The sequence shown here is derived from an EMBL/GenBank/DDBJ whole genome shotgun (WGS) entry which is preliminary data.</text>
</comment>
<dbReference type="GO" id="GO:0003684">
    <property type="term" value="F:damaged DNA binding"/>
    <property type="evidence" value="ECO:0000318"/>
    <property type="project" value="GO_Central"/>
</dbReference>
<dbReference type="GO" id="GO:0000724">
    <property type="term" value="P:double-strand break repair via homologous recombination"/>
    <property type="evidence" value="ECO:0000318"/>
    <property type="project" value="GO_Central"/>
</dbReference>
<dbReference type="InterPro" id="IPR013955">
    <property type="entry name" value="Rep_factor-A_C"/>
</dbReference>
<dbReference type="InterPro" id="IPR012340">
    <property type="entry name" value="NA-bd_OB-fold"/>
</dbReference>
<gene>
    <name evidence="11" type="ORF">LSAT_V11C200066080</name>
</gene>
<reference evidence="11 12" key="1">
    <citation type="journal article" date="2017" name="Nat. Commun.">
        <title>Genome assembly with in vitro proximity ligation data and whole-genome triplication in lettuce.</title>
        <authorList>
            <person name="Reyes-Chin-Wo S."/>
            <person name="Wang Z."/>
            <person name="Yang X."/>
            <person name="Kozik A."/>
            <person name="Arikit S."/>
            <person name="Song C."/>
            <person name="Xia L."/>
            <person name="Froenicke L."/>
            <person name="Lavelle D.O."/>
            <person name="Truco M.J."/>
            <person name="Xia R."/>
            <person name="Zhu S."/>
            <person name="Xu C."/>
            <person name="Xu H."/>
            <person name="Xu X."/>
            <person name="Cox K."/>
            <person name="Korf I."/>
            <person name="Meyers B.C."/>
            <person name="Michelmore R.W."/>
        </authorList>
    </citation>
    <scope>NUCLEOTIDE SEQUENCE [LARGE SCALE GENOMIC DNA]</scope>
    <source>
        <strain evidence="12">cv. Salinas</strain>
        <tissue evidence="11">Seedlings</tissue>
    </source>
</reference>
<comment type="similarity">
    <text evidence="3">Belongs to the HAD-like hydrolase superfamily. CbbY/CbbZ/Gph/YieH family.</text>
</comment>
<keyword evidence="12" id="KW-1185">Reference proteome</keyword>
<dbReference type="GO" id="GO:0051321">
    <property type="term" value="P:meiotic cell cycle"/>
    <property type="evidence" value="ECO:0000318"/>
    <property type="project" value="GO_Central"/>
</dbReference>
<dbReference type="EMBL" id="NBSK02000002">
    <property type="protein sequence ID" value="KAJ0223398.1"/>
    <property type="molecule type" value="Genomic_DNA"/>
</dbReference>
<dbReference type="CDD" id="cd04481">
    <property type="entry name" value="RPA1_DBD_B_like"/>
    <property type="match status" value="1"/>
</dbReference>
<proteinExistence type="inferred from homology"/>
<evidence type="ECO:0000256" key="6">
    <source>
        <dbReference type="ARBA" id="ARBA00022771"/>
    </source>
</evidence>
<dbReference type="InterPro" id="IPR047192">
    <property type="entry name" value="Euk_RPA1_DBD_C"/>
</dbReference>
<dbReference type="GO" id="GO:0006260">
    <property type="term" value="P:DNA replication"/>
    <property type="evidence" value="ECO:0000318"/>
    <property type="project" value="GO_Central"/>
</dbReference>
<dbReference type="AlphaFoldDB" id="A0A9R1WGJ2"/>
<evidence type="ECO:0000256" key="7">
    <source>
        <dbReference type="ARBA" id="ARBA00022801"/>
    </source>
</evidence>
<dbReference type="SUPFAM" id="SSF50249">
    <property type="entry name" value="Nucleic acid-binding proteins"/>
    <property type="match status" value="2"/>
</dbReference>
<dbReference type="EC" id="3.1.3.18" evidence="4"/>
<dbReference type="InterPro" id="IPR023214">
    <property type="entry name" value="HAD_sf"/>
</dbReference>
<dbReference type="Proteomes" id="UP000235145">
    <property type="component" value="Unassembled WGS sequence"/>
</dbReference>
<comment type="catalytic activity">
    <reaction evidence="1">
        <text>2-phosphoglycolate + H2O = glycolate + phosphate</text>
        <dbReference type="Rhea" id="RHEA:14369"/>
        <dbReference type="ChEBI" id="CHEBI:15377"/>
        <dbReference type="ChEBI" id="CHEBI:29805"/>
        <dbReference type="ChEBI" id="CHEBI:43474"/>
        <dbReference type="ChEBI" id="CHEBI:58033"/>
        <dbReference type="EC" id="3.1.3.18"/>
    </reaction>
</comment>
<evidence type="ECO:0000256" key="1">
    <source>
        <dbReference type="ARBA" id="ARBA00000830"/>
    </source>
</evidence>
<protein>
    <recommendedName>
        <fullName evidence="4">phosphoglycolate phosphatase</fullName>
        <ecNumber evidence="4">3.1.3.18</ecNumber>
    </recommendedName>
</protein>
<dbReference type="InterPro" id="IPR036412">
    <property type="entry name" value="HAD-like_sf"/>
</dbReference>
<dbReference type="PANTHER" id="PTHR19288">
    <property type="entry name" value="4-NITROPHENYLPHOSPHATASE-RELATED"/>
    <property type="match status" value="1"/>
</dbReference>
<dbReference type="GO" id="GO:0008967">
    <property type="term" value="F:phosphoglycolate phosphatase activity"/>
    <property type="evidence" value="ECO:0007669"/>
    <property type="project" value="UniProtKB-EC"/>
</dbReference>
<keyword evidence="7" id="KW-0378">Hydrolase</keyword>
<dbReference type="CDD" id="cd04476">
    <property type="entry name" value="RPA1_DBD_C"/>
    <property type="match status" value="1"/>
</dbReference>
<keyword evidence="9" id="KW-0238">DNA-binding</keyword>
<evidence type="ECO:0000256" key="9">
    <source>
        <dbReference type="ARBA" id="ARBA00023125"/>
    </source>
</evidence>
<dbReference type="FunFam" id="3.40.50.1000:FF:000039">
    <property type="entry name" value="Phosphoglycolate phosphatase"/>
    <property type="match status" value="1"/>
</dbReference>
<keyword evidence="5" id="KW-0479">Metal-binding</keyword>
<evidence type="ECO:0000256" key="5">
    <source>
        <dbReference type="ARBA" id="ARBA00022723"/>
    </source>
</evidence>
<evidence type="ECO:0000256" key="2">
    <source>
        <dbReference type="ARBA" id="ARBA00005690"/>
    </source>
</evidence>
<keyword evidence="6" id="KW-0863">Zinc-finger</keyword>
<dbReference type="Pfam" id="PF08646">
    <property type="entry name" value="Rep_fac-A_C"/>
    <property type="match status" value="1"/>
</dbReference>
<comment type="similarity">
    <text evidence="2">Belongs to the replication factor A protein 1 family.</text>
</comment>
<organism evidence="11 12">
    <name type="scientific">Lactuca sativa</name>
    <name type="common">Garden lettuce</name>
    <dbReference type="NCBI Taxonomy" id="4236"/>
    <lineage>
        <taxon>Eukaryota</taxon>
        <taxon>Viridiplantae</taxon>
        <taxon>Streptophyta</taxon>
        <taxon>Embryophyta</taxon>
        <taxon>Tracheophyta</taxon>
        <taxon>Spermatophyta</taxon>
        <taxon>Magnoliopsida</taxon>
        <taxon>eudicotyledons</taxon>
        <taxon>Gunneridae</taxon>
        <taxon>Pentapetalae</taxon>
        <taxon>asterids</taxon>
        <taxon>campanulids</taxon>
        <taxon>Asterales</taxon>
        <taxon>Asteraceae</taxon>
        <taxon>Cichorioideae</taxon>
        <taxon>Cichorieae</taxon>
        <taxon>Lactucinae</taxon>
        <taxon>Lactuca</taxon>
    </lineage>
</organism>
<dbReference type="GO" id="GO:0006289">
    <property type="term" value="P:nucleotide-excision repair"/>
    <property type="evidence" value="ECO:0000318"/>
    <property type="project" value="GO_Central"/>
</dbReference>
<dbReference type="GO" id="GO:0008270">
    <property type="term" value="F:zinc ion binding"/>
    <property type="evidence" value="ECO:0007669"/>
    <property type="project" value="UniProtKB-KW"/>
</dbReference>
<feature type="domain" description="Replication factor A C-terminal" evidence="10">
    <location>
        <begin position="408"/>
        <end position="541"/>
    </location>
</feature>
<evidence type="ECO:0000256" key="4">
    <source>
        <dbReference type="ARBA" id="ARBA00013078"/>
    </source>
</evidence>
<evidence type="ECO:0000256" key="3">
    <source>
        <dbReference type="ARBA" id="ARBA00006171"/>
    </source>
</evidence>
<dbReference type="Gene3D" id="3.40.50.1000">
    <property type="entry name" value="HAD superfamily/HAD-like"/>
    <property type="match status" value="1"/>
</dbReference>
<dbReference type="PANTHER" id="PTHR19288:SF46">
    <property type="entry name" value="HALOACID DEHALOGENASE-LIKE HYDROLASE DOMAIN-CONTAINING PROTEIN 2"/>
    <property type="match status" value="1"/>
</dbReference>